<protein>
    <submittedName>
        <fullName evidence="1">Uncharacterized protein</fullName>
    </submittedName>
</protein>
<feature type="non-terminal residue" evidence="1">
    <location>
        <position position="1"/>
    </location>
</feature>
<accession>A0ABV0NJR0</accession>
<sequence length="73" mass="7624">CNSYMSSSSAGAVPGHVSRNTVFCVRLPASQTLLLVLLFLPQCAAVQARLSLTPAPAVPLQTSAPPLRFVSLT</sequence>
<gene>
    <name evidence="1" type="ORF">GOODEAATRI_012909</name>
</gene>
<reference evidence="1 2" key="1">
    <citation type="submission" date="2021-06" db="EMBL/GenBank/DDBJ databases">
        <authorList>
            <person name="Palmer J.M."/>
        </authorList>
    </citation>
    <scope>NUCLEOTIDE SEQUENCE [LARGE SCALE GENOMIC DNA]</scope>
    <source>
        <strain evidence="1 2">GA_2019</strain>
        <tissue evidence="1">Muscle</tissue>
    </source>
</reference>
<evidence type="ECO:0000313" key="1">
    <source>
        <dbReference type="EMBL" id="MEQ2171633.1"/>
    </source>
</evidence>
<proteinExistence type="predicted"/>
<comment type="caution">
    <text evidence="1">The sequence shown here is derived from an EMBL/GenBank/DDBJ whole genome shotgun (WGS) entry which is preliminary data.</text>
</comment>
<dbReference type="EMBL" id="JAHRIO010040825">
    <property type="protein sequence ID" value="MEQ2171633.1"/>
    <property type="molecule type" value="Genomic_DNA"/>
</dbReference>
<keyword evidence="2" id="KW-1185">Reference proteome</keyword>
<organism evidence="1 2">
    <name type="scientific">Goodea atripinnis</name>
    <dbReference type="NCBI Taxonomy" id="208336"/>
    <lineage>
        <taxon>Eukaryota</taxon>
        <taxon>Metazoa</taxon>
        <taxon>Chordata</taxon>
        <taxon>Craniata</taxon>
        <taxon>Vertebrata</taxon>
        <taxon>Euteleostomi</taxon>
        <taxon>Actinopterygii</taxon>
        <taxon>Neopterygii</taxon>
        <taxon>Teleostei</taxon>
        <taxon>Neoteleostei</taxon>
        <taxon>Acanthomorphata</taxon>
        <taxon>Ovalentaria</taxon>
        <taxon>Atherinomorphae</taxon>
        <taxon>Cyprinodontiformes</taxon>
        <taxon>Goodeidae</taxon>
        <taxon>Goodea</taxon>
    </lineage>
</organism>
<evidence type="ECO:0000313" key="2">
    <source>
        <dbReference type="Proteomes" id="UP001476798"/>
    </source>
</evidence>
<name>A0ABV0NJR0_9TELE</name>
<dbReference type="Proteomes" id="UP001476798">
    <property type="component" value="Unassembled WGS sequence"/>
</dbReference>